<dbReference type="KEGG" id="parq:DSM112329_03518"/>
<keyword evidence="3" id="KW-0479">Metal-binding</keyword>
<keyword evidence="4" id="KW-1015">Disulfide bond</keyword>
<proteinExistence type="inferred from homology"/>
<feature type="binding site" evidence="3">
    <location>
        <position position="177"/>
    </location>
    <ligand>
        <name>Cu cation</name>
        <dbReference type="ChEBI" id="CHEBI:23378"/>
    </ligand>
</feature>
<evidence type="ECO:0000256" key="1">
    <source>
        <dbReference type="ARBA" id="ARBA00010996"/>
    </source>
</evidence>
<dbReference type="Pfam" id="PF02630">
    <property type="entry name" value="SCO1-SenC"/>
    <property type="match status" value="1"/>
</dbReference>
<comment type="similarity">
    <text evidence="1">Belongs to the SCO1/2 family.</text>
</comment>
<dbReference type="RefSeq" id="WP_354697867.1">
    <property type="nucleotide sequence ID" value="NZ_CP114014.1"/>
</dbReference>
<dbReference type="Gene3D" id="3.40.30.10">
    <property type="entry name" value="Glutaredoxin"/>
    <property type="match status" value="1"/>
</dbReference>
<dbReference type="InterPro" id="IPR003782">
    <property type="entry name" value="SCO1/SenC"/>
</dbReference>
<dbReference type="InterPro" id="IPR036249">
    <property type="entry name" value="Thioredoxin-like_sf"/>
</dbReference>
<evidence type="ECO:0000256" key="2">
    <source>
        <dbReference type="ARBA" id="ARBA00023008"/>
    </source>
</evidence>
<dbReference type="GO" id="GO:0046872">
    <property type="term" value="F:metal ion binding"/>
    <property type="evidence" value="ECO:0007669"/>
    <property type="project" value="UniProtKB-KW"/>
</dbReference>
<feature type="domain" description="Thioredoxin" evidence="5">
    <location>
        <begin position="52"/>
        <end position="213"/>
    </location>
</feature>
<keyword evidence="2 3" id="KW-0186">Copper</keyword>
<evidence type="ECO:0000313" key="6">
    <source>
        <dbReference type="EMBL" id="XAY06643.1"/>
    </source>
</evidence>
<evidence type="ECO:0000256" key="3">
    <source>
        <dbReference type="PIRSR" id="PIRSR603782-1"/>
    </source>
</evidence>
<dbReference type="PANTHER" id="PTHR12151">
    <property type="entry name" value="ELECTRON TRANSPORT PROTIN SCO1/SENC FAMILY MEMBER"/>
    <property type="match status" value="1"/>
</dbReference>
<dbReference type="PROSITE" id="PS51352">
    <property type="entry name" value="THIOREDOXIN_2"/>
    <property type="match status" value="1"/>
</dbReference>
<organism evidence="6">
    <name type="scientific">Paraconexibacter sp. AEG42_29</name>
    <dbReference type="NCBI Taxonomy" id="2997339"/>
    <lineage>
        <taxon>Bacteria</taxon>
        <taxon>Bacillati</taxon>
        <taxon>Actinomycetota</taxon>
        <taxon>Thermoleophilia</taxon>
        <taxon>Solirubrobacterales</taxon>
        <taxon>Paraconexibacteraceae</taxon>
        <taxon>Paraconexibacter</taxon>
    </lineage>
</organism>
<dbReference type="PANTHER" id="PTHR12151:SF25">
    <property type="entry name" value="LINALOOL DEHYDRATASE_ISOMERASE DOMAIN-CONTAINING PROTEIN"/>
    <property type="match status" value="1"/>
</dbReference>
<name>A0AAU7AYB1_9ACTN</name>
<dbReference type="CDD" id="cd02968">
    <property type="entry name" value="SCO"/>
    <property type="match status" value="1"/>
</dbReference>
<dbReference type="EMBL" id="CP114014">
    <property type="protein sequence ID" value="XAY06643.1"/>
    <property type="molecule type" value="Genomic_DNA"/>
</dbReference>
<feature type="disulfide bond" description="Redox-active" evidence="4">
    <location>
        <begin position="90"/>
        <end position="94"/>
    </location>
</feature>
<dbReference type="InterPro" id="IPR013766">
    <property type="entry name" value="Thioredoxin_domain"/>
</dbReference>
<sequence>MLARVQLTLAAALALVALGLGAILLFGPDGEIRASEGQGLSVGPYGWVGSLAPPDIRRRDFTLPDENGRPFALASARGKVTVLTWMYSTCLDSCQATASTIKLALDDLGKTADDVPVIAVSVDPVGDTRTNVRSFLLKQTLFGRMTYLRGTRAQLAPVWDAYKVQQQGPGTKLSDSHTVSVLLIGRDGKQRLSLPVDSITPEALAHDLRKLIGEKS</sequence>
<gene>
    <name evidence="6" type="ORF">DSM112329_03518</name>
</gene>
<feature type="binding site" evidence="3">
    <location>
        <position position="90"/>
    </location>
    <ligand>
        <name>Cu cation</name>
        <dbReference type="ChEBI" id="CHEBI:23378"/>
    </ligand>
</feature>
<evidence type="ECO:0000256" key="4">
    <source>
        <dbReference type="PIRSR" id="PIRSR603782-2"/>
    </source>
</evidence>
<feature type="binding site" evidence="3">
    <location>
        <position position="94"/>
    </location>
    <ligand>
        <name>Cu cation</name>
        <dbReference type="ChEBI" id="CHEBI:23378"/>
    </ligand>
</feature>
<protein>
    <recommendedName>
        <fullName evidence="5">Thioredoxin domain-containing protein</fullName>
    </recommendedName>
</protein>
<dbReference type="AlphaFoldDB" id="A0AAU7AYB1"/>
<dbReference type="SUPFAM" id="SSF52833">
    <property type="entry name" value="Thioredoxin-like"/>
    <property type="match status" value="1"/>
</dbReference>
<accession>A0AAU7AYB1</accession>
<reference evidence="6" key="1">
    <citation type="submission" date="2022-12" db="EMBL/GenBank/DDBJ databases">
        <title>Paraconexibacter alkalitolerans sp. nov. and Baekduia alba sp. nov., isolated from soil and emended description of the genera Paraconexibacter (Chun et al., 2020) and Baekduia (An et al., 2020).</title>
        <authorList>
            <person name="Vieira S."/>
            <person name="Huber K.J."/>
            <person name="Geppert A."/>
            <person name="Wolf J."/>
            <person name="Neumann-Schaal M."/>
            <person name="Muesken M."/>
            <person name="Overmann J."/>
        </authorList>
    </citation>
    <scope>NUCLEOTIDE SEQUENCE</scope>
    <source>
        <strain evidence="6">AEG42_29</strain>
    </source>
</reference>
<evidence type="ECO:0000259" key="5">
    <source>
        <dbReference type="PROSITE" id="PS51352"/>
    </source>
</evidence>